<name>A0ABW4YM32_9BACL</name>
<evidence type="ECO:0000313" key="3">
    <source>
        <dbReference type="Proteomes" id="UP001597362"/>
    </source>
</evidence>
<evidence type="ECO:0000313" key="2">
    <source>
        <dbReference type="EMBL" id="MFD2116700.1"/>
    </source>
</evidence>
<dbReference type="RefSeq" id="WP_377773160.1">
    <property type="nucleotide sequence ID" value="NZ_JBHUHO010000032.1"/>
</dbReference>
<dbReference type="InterPro" id="IPR004919">
    <property type="entry name" value="GmrSD_N"/>
</dbReference>
<proteinExistence type="predicted"/>
<sequence length="212" mass="25062">MSKGIHIIGADKLFLNVRYNVPIYQRNYAWKSKEIEALLDDLYGAFLAEKKDYFLGNLIVNQTENEQFDVIDGQQRLTTLYLLHSYLHMGISRDALRFEAREKSNRTLVMLNEHRSVNDLAEELVSSELNEGYKVIESYFKARHYSKEDYITQFKRVHLVRVQVPQGIDLNHYFEIMNTCGEQLELHEIAKAKFLEVLINDRDRHMYKIQVL</sequence>
<accession>A0ABW4YM32</accession>
<organism evidence="2 3">
    <name type="scientific">Paenibacillus yanchengensis</name>
    <dbReference type="NCBI Taxonomy" id="2035833"/>
    <lineage>
        <taxon>Bacteria</taxon>
        <taxon>Bacillati</taxon>
        <taxon>Bacillota</taxon>
        <taxon>Bacilli</taxon>
        <taxon>Bacillales</taxon>
        <taxon>Paenibacillaceae</taxon>
        <taxon>Paenibacillus</taxon>
    </lineage>
</organism>
<keyword evidence="3" id="KW-1185">Reference proteome</keyword>
<dbReference type="PANTHER" id="PTHR35149:SF2">
    <property type="entry name" value="DUF262 DOMAIN-CONTAINING PROTEIN"/>
    <property type="match status" value="1"/>
</dbReference>
<protein>
    <submittedName>
        <fullName evidence="2">DUF262 domain-containing protein</fullName>
    </submittedName>
</protein>
<feature type="domain" description="GmrSD restriction endonucleases N-terminal" evidence="1">
    <location>
        <begin position="13"/>
        <end position="195"/>
    </location>
</feature>
<gene>
    <name evidence="2" type="ORF">ACFSJH_13305</name>
</gene>
<dbReference type="Pfam" id="PF03235">
    <property type="entry name" value="GmrSD_N"/>
    <property type="match status" value="1"/>
</dbReference>
<evidence type="ECO:0000259" key="1">
    <source>
        <dbReference type="Pfam" id="PF03235"/>
    </source>
</evidence>
<dbReference type="PANTHER" id="PTHR35149">
    <property type="entry name" value="SLL5132 PROTEIN"/>
    <property type="match status" value="1"/>
</dbReference>
<comment type="caution">
    <text evidence="2">The sequence shown here is derived from an EMBL/GenBank/DDBJ whole genome shotgun (WGS) entry which is preliminary data.</text>
</comment>
<reference evidence="3" key="1">
    <citation type="journal article" date="2019" name="Int. J. Syst. Evol. Microbiol.">
        <title>The Global Catalogue of Microorganisms (GCM) 10K type strain sequencing project: providing services to taxonomists for standard genome sequencing and annotation.</title>
        <authorList>
            <consortium name="The Broad Institute Genomics Platform"/>
            <consortium name="The Broad Institute Genome Sequencing Center for Infectious Disease"/>
            <person name="Wu L."/>
            <person name="Ma J."/>
        </authorList>
    </citation>
    <scope>NUCLEOTIDE SEQUENCE [LARGE SCALE GENOMIC DNA]</scope>
    <source>
        <strain evidence="3">GH52</strain>
    </source>
</reference>
<dbReference type="Proteomes" id="UP001597362">
    <property type="component" value="Unassembled WGS sequence"/>
</dbReference>
<dbReference type="EMBL" id="JBHUHO010000032">
    <property type="protein sequence ID" value="MFD2116700.1"/>
    <property type="molecule type" value="Genomic_DNA"/>
</dbReference>